<dbReference type="FunFam" id="1.20.81.30:FF:000001">
    <property type="entry name" value="Type II secretion system protein F"/>
    <property type="match status" value="2"/>
</dbReference>
<evidence type="ECO:0000313" key="10">
    <source>
        <dbReference type="EMBL" id="KKQ10548.1"/>
    </source>
</evidence>
<dbReference type="PRINTS" id="PR00812">
    <property type="entry name" value="BCTERIALGSPF"/>
</dbReference>
<evidence type="ECO:0000256" key="6">
    <source>
        <dbReference type="ARBA" id="ARBA00022989"/>
    </source>
</evidence>
<evidence type="ECO:0000256" key="4">
    <source>
        <dbReference type="ARBA" id="ARBA00022519"/>
    </source>
</evidence>
<keyword evidence="7 8" id="KW-0472">Membrane</keyword>
<evidence type="ECO:0000256" key="2">
    <source>
        <dbReference type="ARBA" id="ARBA00005745"/>
    </source>
</evidence>
<evidence type="ECO:0000256" key="8">
    <source>
        <dbReference type="SAM" id="Phobius"/>
    </source>
</evidence>
<name>A0A0G0EUF0_9BACT</name>
<feature type="domain" description="Type II secretion system protein GspF" evidence="9">
    <location>
        <begin position="274"/>
        <end position="396"/>
    </location>
</feature>
<feature type="domain" description="Type II secretion system protein GspF" evidence="9">
    <location>
        <begin position="71"/>
        <end position="194"/>
    </location>
</feature>
<evidence type="ECO:0000256" key="7">
    <source>
        <dbReference type="ARBA" id="ARBA00023136"/>
    </source>
</evidence>
<evidence type="ECO:0000256" key="1">
    <source>
        <dbReference type="ARBA" id="ARBA00004429"/>
    </source>
</evidence>
<dbReference type="Proteomes" id="UP000034492">
    <property type="component" value="Unassembled WGS sequence"/>
</dbReference>
<dbReference type="Gene3D" id="1.20.81.30">
    <property type="entry name" value="Type II secretion system (T2SS), domain F"/>
    <property type="match status" value="2"/>
</dbReference>
<dbReference type="EMBL" id="LBSA01000003">
    <property type="protein sequence ID" value="KKQ10548.1"/>
    <property type="molecule type" value="Genomic_DNA"/>
</dbReference>
<comment type="similarity">
    <text evidence="2">Belongs to the GSP F family.</text>
</comment>
<dbReference type="InterPro" id="IPR042094">
    <property type="entry name" value="T2SS_GspF_sf"/>
</dbReference>
<keyword evidence="6 8" id="KW-1133">Transmembrane helix</keyword>
<dbReference type="InterPro" id="IPR018076">
    <property type="entry name" value="T2SS_GspF_dom"/>
</dbReference>
<protein>
    <submittedName>
        <fullName evidence="10">Tfp pilus biogenesis protein PilC</fullName>
    </submittedName>
</protein>
<organism evidence="10 11">
    <name type="scientific">Candidatus Daviesbacteria bacterium GW2011_GWB1_36_5</name>
    <dbReference type="NCBI Taxonomy" id="1618426"/>
    <lineage>
        <taxon>Bacteria</taxon>
        <taxon>Candidatus Daviesiibacteriota</taxon>
    </lineage>
</organism>
<dbReference type="GO" id="GO:0005886">
    <property type="term" value="C:plasma membrane"/>
    <property type="evidence" value="ECO:0007669"/>
    <property type="project" value="UniProtKB-SubCell"/>
</dbReference>
<dbReference type="PANTHER" id="PTHR30012">
    <property type="entry name" value="GENERAL SECRETION PATHWAY PROTEIN"/>
    <property type="match status" value="1"/>
</dbReference>
<gene>
    <name evidence="10" type="ORF">US19_C0003G0043</name>
</gene>
<dbReference type="InterPro" id="IPR003004">
    <property type="entry name" value="GspF/PilC"/>
</dbReference>
<dbReference type="Pfam" id="PF00482">
    <property type="entry name" value="T2SSF"/>
    <property type="match status" value="2"/>
</dbReference>
<keyword evidence="4" id="KW-0997">Cell inner membrane</keyword>
<dbReference type="AlphaFoldDB" id="A0A0G0EUF0"/>
<evidence type="ECO:0000256" key="3">
    <source>
        <dbReference type="ARBA" id="ARBA00022475"/>
    </source>
</evidence>
<dbReference type="PANTHER" id="PTHR30012:SF0">
    <property type="entry name" value="TYPE II SECRETION SYSTEM PROTEIN F-RELATED"/>
    <property type="match status" value="1"/>
</dbReference>
<feature type="transmembrane region" description="Helical" evidence="8">
    <location>
        <begin position="171"/>
        <end position="193"/>
    </location>
</feature>
<dbReference type="PATRIC" id="fig|1618426.3.peg.172"/>
<feature type="transmembrane region" description="Helical" evidence="8">
    <location>
        <begin position="377"/>
        <end position="398"/>
    </location>
</feature>
<evidence type="ECO:0000256" key="5">
    <source>
        <dbReference type="ARBA" id="ARBA00022692"/>
    </source>
</evidence>
<sequence length="405" mass="45282">MPIYDYSARDLQGVDHKGTIETIDEGRAARILSRRGLIVTSLKEQKETGIKFLEKYLNLNKVPFGDMVVSTRQLATMIDSGLVLSEALDILVEQQQKNSKFKLILSDISRDVKSGMDLATSIKKHPNVFPPLYSSLVKSGEQAGNLDVVLNQLATNLEKDREFKARIKGALIYPIMIIIMMVVVVGIMMFFVIPRLISLYTQSDIELPLPTKILIASSNFMTSYWWLLLIMGVITGIVFKRWVATQEGRFKFDNLMLHTPIVGRIVKGTNLTYFTRTFGLLATAGVPILDSLRIIEDVIDNMVYKKAIAQAYIGVERGLTLSNQLEASGVFPKIISQMFKVGEETGKVDKVAYKLAEYFESEADNLVKNLTVIIEPVILVMLGIGVAFLVLSIILPIYKLTTSFT</sequence>
<dbReference type="GO" id="GO:0015628">
    <property type="term" value="P:protein secretion by the type II secretion system"/>
    <property type="evidence" value="ECO:0007669"/>
    <property type="project" value="TreeGrafter"/>
</dbReference>
<feature type="transmembrane region" description="Helical" evidence="8">
    <location>
        <begin position="213"/>
        <end position="239"/>
    </location>
</feature>
<accession>A0A0G0EUF0</accession>
<evidence type="ECO:0000259" key="9">
    <source>
        <dbReference type="Pfam" id="PF00482"/>
    </source>
</evidence>
<comment type="subcellular location">
    <subcellularLocation>
        <location evidence="1">Cell inner membrane</location>
        <topology evidence="1">Multi-pass membrane protein</topology>
    </subcellularLocation>
</comment>
<keyword evidence="3" id="KW-1003">Cell membrane</keyword>
<comment type="caution">
    <text evidence="10">The sequence shown here is derived from an EMBL/GenBank/DDBJ whole genome shotgun (WGS) entry which is preliminary data.</text>
</comment>
<evidence type="ECO:0000313" key="11">
    <source>
        <dbReference type="Proteomes" id="UP000034492"/>
    </source>
</evidence>
<proteinExistence type="inferred from homology"/>
<keyword evidence="5 8" id="KW-0812">Transmembrane</keyword>
<reference evidence="10 11" key="1">
    <citation type="journal article" date="2015" name="Nature">
        <title>rRNA introns, odd ribosomes, and small enigmatic genomes across a large radiation of phyla.</title>
        <authorList>
            <person name="Brown C.T."/>
            <person name="Hug L.A."/>
            <person name="Thomas B.C."/>
            <person name="Sharon I."/>
            <person name="Castelle C.J."/>
            <person name="Singh A."/>
            <person name="Wilkins M.J."/>
            <person name="Williams K.H."/>
            <person name="Banfield J.F."/>
        </authorList>
    </citation>
    <scope>NUCLEOTIDE SEQUENCE [LARGE SCALE GENOMIC DNA]</scope>
</reference>